<accession>A0A090L7X0</accession>
<protein>
    <recommendedName>
        <fullName evidence="2">Wiskott-Aldrich syndrome protein family member</fullName>
        <shortName evidence="2">WASP family protein member</shortName>
    </recommendedName>
</protein>
<dbReference type="InterPro" id="IPR028288">
    <property type="entry name" value="SCAR/WAVE_fam"/>
</dbReference>
<feature type="compositionally biased region" description="Basic and acidic residues" evidence="3">
    <location>
        <begin position="429"/>
        <end position="443"/>
    </location>
</feature>
<gene>
    <name evidence="6 8 9" type="ORF">SRAE_2000057500</name>
</gene>
<dbReference type="GO" id="GO:2000370">
    <property type="term" value="P:positive regulation of clathrin-dependent endocytosis"/>
    <property type="evidence" value="ECO:0007669"/>
    <property type="project" value="EnsemblMetazoa"/>
</dbReference>
<dbReference type="WBParaSite" id="SRAE_2000057500.1">
    <property type="protein sequence ID" value="SRAE_2000057500.1"/>
    <property type="gene ID" value="WBGene00260771"/>
</dbReference>
<dbReference type="STRING" id="34506.A0A090L7X0"/>
<comment type="similarity">
    <text evidence="1 2">Belongs to the SCAR/WAVE family.</text>
</comment>
<evidence type="ECO:0000256" key="3">
    <source>
        <dbReference type="SAM" id="MobiDB-lite"/>
    </source>
</evidence>
<name>A0A090L7X0_STRRB</name>
<dbReference type="GO" id="GO:0031209">
    <property type="term" value="C:SCAR complex"/>
    <property type="evidence" value="ECO:0007669"/>
    <property type="project" value="TreeGrafter"/>
</dbReference>
<evidence type="ECO:0000313" key="8">
    <source>
        <dbReference type="WBParaSite" id="SRAE_2000057500.1"/>
    </source>
</evidence>
<dbReference type="SMART" id="SM00246">
    <property type="entry name" value="WH2"/>
    <property type="match status" value="1"/>
</dbReference>
<dbReference type="Pfam" id="PF02205">
    <property type="entry name" value="WH2"/>
    <property type="match status" value="1"/>
</dbReference>
<dbReference type="Gene3D" id="6.10.280.150">
    <property type="match status" value="2"/>
</dbReference>
<comment type="subunit">
    <text evidence="2">Binds actin and the Arp2/3 complex.</text>
</comment>
<dbReference type="Proteomes" id="UP000035682">
    <property type="component" value="Unplaced"/>
</dbReference>
<feature type="region of interest" description="Disordered" evidence="3">
    <location>
        <begin position="498"/>
        <end position="519"/>
    </location>
</feature>
<dbReference type="PANTHER" id="PTHR12902:SF1">
    <property type="entry name" value="WISKOTT-ALDRICH SYNDROME PROTEIN FAMILY MEMBER"/>
    <property type="match status" value="1"/>
</dbReference>
<comment type="function">
    <text evidence="2">Downstream effector molecule involved in the transmission of signals from tyrosine kinase receptors and small GTPases to the actin cytoskeleton. Promotes formation of actin filaments. Part of the WAVE complex that regulates lamellipodia formation. The WAVE complex regulates actin filament reorganization via its interaction with the Arp2/3 complex.</text>
</comment>
<dbReference type="GO" id="GO:0071933">
    <property type="term" value="F:Arp2/3 complex binding"/>
    <property type="evidence" value="ECO:0007669"/>
    <property type="project" value="TreeGrafter"/>
</dbReference>
<proteinExistence type="inferred from homology"/>
<dbReference type="GO" id="GO:0007015">
    <property type="term" value="P:actin filament organization"/>
    <property type="evidence" value="ECO:0007669"/>
    <property type="project" value="EnsemblMetazoa"/>
</dbReference>
<dbReference type="PROSITE" id="PS51082">
    <property type="entry name" value="WH2"/>
    <property type="match status" value="1"/>
</dbReference>
<dbReference type="GO" id="GO:0008045">
    <property type="term" value="P:motor neuron axon guidance"/>
    <property type="evidence" value="ECO:0007669"/>
    <property type="project" value="EnsemblMetazoa"/>
</dbReference>
<dbReference type="GO" id="GO:2000601">
    <property type="term" value="P:positive regulation of Arp2/3 complex-mediated actin nucleation"/>
    <property type="evidence" value="ECO:0007669"/>
    <property type="project" value="TreeGrafter"/>
</dbReference>
<dbReference type="GO" id="GO:0048668">
    <property type="term" value="P:collateral sprouting"/>
    <property type="evidence" value="ECO:0007669"/>
    <property type="project" value="EnsemblMetazoa"/>
</dbReference>
<reference evidence="7" key="1">
    <citation type="submission" date="2014-09" db="EMBL/GenBank/DDBJ databases">
        <authorList>
            <person name="Martin A.A."/>
        </authorList>
    </citation>
    <scope>NUCLEOTIDE SEQUENCE</scope>
    <source>
        <strain evidence="7">ED321</strain>
    </source>
</reference>
<organism evidence="6">
    <name type="scientific">Strongyloides ratti</name>
    <name type="common">Parasitic roundworm</name>
    <dbReference type="NCBI Taxonomy" id="34506"/>
    <lineage>
        <taxon>Eukaryota</taxon>
        <taxon>Metazoa</taxon>
        <taxon>Ecdysozoa</taxon>
        <taxon>Nematoda</taxon>
        <taxon>Chromadorea</taxon>
        <taxon>Rhabditida</taxon>
        <taxon>Tylenchina</taxon>
        <taxon>Panagrolaimomorpha</taxon>
        <taxon>Strongyloidoidea</taxon>
        <taxon>Strongyloididae</taxon>
        <taxon>Strongyloides</taxon>
    </lineage>
</organism>
<dbReference type="GO" id="GO:1901046">
    <property type="term" value="P:positive regulation of egg-laying behavior"/>
    <property type="evidence" value="ECO:0007669"/>
    <property type="project" value="EnsemblMetazoa"/>
</dbReference>
<dbReference type="OrthoDB" id="1060785at2759"/>
<sequence length="519" mass="58424">MNLCIYDVQLFSYCCNPISFIIIVYCIIGKILKKMPIVKRSVSPINVSSHRLAPSIKKDELECVANGTLANLIRQLSSLSKQAEQIFSDLSSEATKIDLKSTSLSQRVEKLKIKIESYEGNDDQDALQDIQYRKPFKSSNLIDQQTFDRQTLPPALQDLYNKCEPPPNLDALNEFRDDPKPALKYYTDPGYFFDLWKKQILKECEEMPKRKIMKNMSQSPEKKIKKRPTEGMDGVTKYDSEFSMPIYGTYKPPKILPSKLSQQPAFHSMSSTTSIRGRQPNFVQFPEEYQAPRVLQSTVRDNEPFPAPPPGMSLQYNSIFTPSSQFLDTQTSTLPPPLFTSDSPNSLEQTLQNYRITDPIEEDEEEDLPPPPNVMMASTLVSQIPSLPKLDLVPTEGSSAPPPPPPPPPPPQVGQIKLPTTTPAMSFASERKNNENTENDCSRENGSGPPANRGNLLAEIQSGIKLKKVQRKEEKEAEKAAVDDINDVAAILRRRMEHVLGHDDSSDSNEDDDDDDDWD</sequence>
<keyword evidence="4" id="KW-0812">Transmembrane</keyword>
<feature type="domain" description="WH2" evidence="5">
    <location>
        <begin position="452"/>
        <end position="469"/>
    </location>
</feature>
<dbReference type="CTD" id="36378265"/>
<dbReference type="WormBase" id="SRAE_2000057500">
    <property type="protein sequence ID" value="SRP08451"/>
    <property type="gene ID" value="WBGene00260771"/>
</dbReference>
<evidence type="ECO:0000256" key="1">
    <source>
        <dbReference type="ARBA" id="ARBA00006993"/>
    </source>
</evidence>
<dbReference type="OMA" id="HLCQGAV"/>
<dbReference type="GO" id="GO:0001764">
    <property type="term" value="P:neuron migration"/>
    <property type="evidence" value="ECO:0007669"/>
    <property type="project" value="EnsemblMetazoa"/>
</dbReference>
<dbReference type="RefSeq" id="XP_024505101.1">
    <property type="nucleotide sequence ID" value="XM_024651422.1"/>
</dbReference>
<reference evidence="6" key="2">
    <citation type="submission" date="2014-09" db="EMBL/GenBank/DDBJ databases">
        <authorList>
            <person name="Aslett A.Martin."/>
        </authorList>
    </citation>
    <scope>NUCLEOTIDE SEQUENCE</scope>
    <source>
        <strain evidence="6">ED321 Heterogonic</strain>
    </source>
</reference>
<dbReference type="InterPro" id="IPR003124">
    <property type="entry name" value="WH2_dom"/>
</dbReference>
<evidence type="ECO:0000259" key="5">
    <source>
        <dbReference type="PROSITE" id="PS51082"/>
    </source>
</evidence>
<dbReference type="AlphaFoldDB" id="A0A090L7X0"/>
<evidence type="ECO:0000313" key="9">
    <source>
        <dbReference type="WormBase" id="SRAE_2000057500"/>
    </source>
</evidence>
<dbReference type="Gene3D" id="1.20.5.340">
    <property type="match status" value="1"/>
</dbReference>
<reference evidence="8" key="3">
    <citation type="submission" date="2020-12" db="UniProtKB">
        <authorList>
            <consortium name="WormBaseParasite"/>
        </authorList>
    </citation>
    <scope>IDENTIFICATION</scope>
</reference>
<comment type="subcellular location">
    <subcellularLocation>
        <location evidence="2">Cytoplasm</location>
        <location evidence="2">Cytoskeleton</location>
    </subcellularLocation>
</comment>
<feature type="compositionally biased region" description="Acidic residues" evidence="3">
    <location>
        <begin position="506"/>
        <end position="519"/>
    </location>
</feature>
<dbReference type="GeneID" id="36378265"/>
<dbReference type="GO" id="GO:0048613">
    <property type="term" value="P:embryonic ectodermal digestive tract morphogenesis"/>
    <property type="evidence" value="ECO:0007669"/>
    <property type="project" value="EnsemblMetazoa"/>
</dbReference>
<keyword evidence="2" id="KW-0206">Cytoskeleton</keyword>
<dbReference type="GO" id="GO:1902474">
    <property type="term" value="P:positive regulation of protein localization to synapse"/>
    <property type="evidence" value="ECO:0007669"/>
    <property type="project" value="EnsemblMetazoa"/>
</dbReference>
<keyword evidence="2" id="KW-0009">Actin-binding</keyword>
<feature type="region of interest" description="Disordered" evidence="3">
    <location>
        <begin position="326"/>
        <end position="345"/>
    </location>
</feature>
<dbReference type="GO" id="GO:0034237">
    <property type="term" value="F:protein kinase A regulatory subunit binding"/>
    <property type="evidence" value="ECO:0007669"/>
    <property type="project" value="TreeGrafter"/>
</dbReference>
<evidence type="ECO:0000256" key="2">
    <source>
        <dbReference type="RuleBase" id="RU367034"/>
    </source>
</evidence>
<evidence type="ECO:0000313" key="6">
    <source>
        <dbReference type="EMBL" id="CEF65901.1"/>
    </source>
</evidence>
<keyword evidence="2" id="KW-0963">Cytoplasm</keyword>
<dbReference type="eggNOG" id="KOG1830">
    <property type="taxonomic scope" value="Eukaryota"/>
</dbReference>
<evidence type="ECO:0000313" key="7">
    <source>
        <dbReference type="Proteomes" id="UP000035682"/>
    </source>
</evidence>
<dbReference type="GO" id="GO:0005856">
    <property type="term" value="C:cytoskeleton"/>
    <property type="evidence" value="ECO:0007669"/>
    <property type="project" value="UniProtKB-SubCell"/>
</dbReference>
<dbReference type="GO" id="GO:0003779">
    <property type="term" value="F:actin binding"/>
    <property type="evidence" value="ECO:0007669"/>
    <property type="project" value="UniProtKB-UniRule"/>
</dbReference>
<feature type="transmembrane region" description="Helical" evidence="4">
    <location>
        <begin position="6"/>
        <end position="28"/>
    </location>
</feature>
<feature type="region of interest" description="Disordered" evidence="3">
    <location>
        <begin position="390"/>
        <end position="455"/>
    </location>
</feature>
<keyword evidence="7" id="KW-1185">Reference proteome</keyword>
<dbReference type="PANTHER" id="PTHR12902">
    <property type="entry name" value="WASP-1"/>
    <property type="match status" value="1"/>
</dbReference>
<keyword evidence="4" id="KW-0472">Membrane</keyword>
<keyword evidence="4" id="KW-1133">Transmembrane helix</keyword>
<evidence type="ECO:0000256" key="4">
    <source>
        <dbReference type="SAM" id="Phobius"/>
    </source>
</evidence>
<dbReference type="EMBL" id="LN609529">
    <property type="protein sequence ID" value="CEF65901.1"/>
    <property type="molecule type" value="Genomic_DNA"/>
</dbReference>
<feature type="compositionally biased region" description="Pro residues" evidence="3">
    <location>
        <begin position="400"/>
        <end position="412"/>
    </location>
</feature>